<reference evidence="8" key="1">
    <citation type="journal article" date="2018" name="Nat. Microbiol.">
        <title>Leveraging single-cell genomics to expand the fungal tree of life.</title>
        <authorList>
            <person name="Ahrendt S.R."/>
            <person name="Quandt C.A."/>
            <person name="Ciobanu D."/>
            <person name="Clum A."/>
            <person name="Salamov A."/>
            <person name="Andreopoulos B."/>
            <person name="Cheng J.F."/>
            <person name="Woyke T."/>
            <person name="Pelin A."/>
            <person name="Henrissat B."/>
            <person name="Reynolds N.K."/>
            <person name="Benny G.L."/>
            <person name="Smith M.E."/>
            <person name="James T.Y."/>
            <person name="Grigoriev I.V."/>
        </authorList>
    </citation>
    <scope>NUCLEOTIDE SEQUENCE [LARGE SCALE GENOMIC DNA]</scope>
</reference>
<organism evidence="7 8">
    <name type="scientific">Blyttiomyces helicus</name>
    <dbReference type="NCBI Taxonomy" id="388810"/>
    <lineage>
        <taxon>Eukaryota</taxon>
        <taxon>Fungi</taxon>
        <taxon>Fungi incertae sedis</taxon>
        <taxon>Chytridiomycota</taxon>
        <taxon>Chytridiomycota incertae sedis</taxon>
        <taxon>Chytridiomycetes</taxon>
        <taxon>Chytridiomycetes incertae sedis</taxon>
        <taxon>Blyttiomyces</taxon>
    </lineage>
</organism>
<dbReference type="Pfam" id="PF04821">
    <property type="entry name" value="TIMELESS"/>
    <property type="match status" value="1"/>
</dbReference>
<dbReference type="InterPro" id="IPR044998">
    <property type="entry name" value="Timeless"/>
</dbReference>
<feature type="compositionally biased region" description="Acidic residues" evidence="5">
    <location>
        <begin position="356"/>
        <end position="366"/>
    </location>
</feature>
<dbReference type="GO" id="GO:0006281">
    <property type="term" value="P:DNA repair"/>
    <property type="evidence" value="ECO:0007669"/>
    <property type="project" value="TreeGrafter"/>
</dbReference>
<dbReference type="GO" id="GO:0031298">
    <property type="term" value="C:replication fork protection complex"/>
    <property type="evidence" value="ECO:0007669"/>
    <property type="project" value="TreeGrafter"/>
</dbReference>
<feature type="domain" description="Timeless N-terminal" evidence="6">
    <location>
        <begin position="3"/>
        <end position="69"/>
    </location>
</feature>
<evidence type="ECO:0000256" key="4">
    <source>
        <dbReference type="ARBA" id="ARBA00023306"/>
    </source>
</evidence>
<evidence type="ECO:0000256" key="2">
    <source>
        <dbReference type="ARBA" id="ARBA00022880"/>
    </source>
</evidence>
<name>A0A4V1IPH6_9FUNG</name>
<keyword evidence="8" id="KW-1185">Reference proteome</keyword>
<dbReference type="InterPro" id="IPR006906">
    <property type="entry name" value="Timeless_N"/>
</dbReference>
<protein>
    <recommendedName>
        <fullName evidence="6">Timeless N-terminal domain-containing protein</fullName>
    </recommendedName>
</protein>
<feature type="non-terminal residue" evidence="7">
    <location>
        <position position="377"/>
    </location>
</feature>
<gene>
    <name evidence="7" type="ORF">BDK51DRAFT_25507</name>
</gene>
<dbReference type="Proteomes" id="UP000269721">
    <property type="component" value="Unassembled WGS sequence"/>
</dbReference>
<keyword evidence="4" id="KW-0131">Cell cycle</keyword>
<dbReference type="GO" id="GO:0003677">
    <property type="term" value="F:DNA binding"/>
    <property type="evidence" value="ECO:0007669"/>
    <property type="project" value="TreeGrafter"/>
</dbReference>
<accession>A0A4V1IPH6</accession>
<dbReference type="GO" id="GO:0000076">
    <property type="term" value="P:DNA replication checkpoint signaling"/>
    <property type="evidence" value="ECO:0007669"/>
    <property type="project" value="TreeGrafter"/>
</dbReference>
<proteinExistence type="predicted"/>
<evidence type="ECO:0000256" key="3">
    <source>
        <dbReference type="ARBA" id="ARBA00023242"/>
    </source>
</evidence>
<evidence type="ECO:0000313" key="8">
    <source>
        <dbReference type="Proteomes" id="UP000269721"/>
    </source>
</evidence>
<feature type="compositionally biased region" description="Basic residues" evidence="5">
    <location>
        <begin position="320"/>
        <end position="332"/>
    </location>
</feature>
<evidence type="ECO:0000256" key="5">
    <source>
        <dbReference type="SAM" id="MobiDB-lite"/>
    </source>
</evidence>
<dbReference type="PANTHER" id="PTHR22940:SF4">
    <property type="entry name" value="PROTEIN TIMELESS HOMOLOG"/>
    <property type="match status" value="1"/>
</dbReference>
<keyword evidence="3" id="KW-0539">Nucleus</keyword>
<sequence>MDEPEYAEWNMLILEIFYWTFLGRDPVELINRDMESRELAVKLQEEIKQKKREPRIVSSRHARFGGTLSLKLADGKHFHVHNTTTGILSAEIALDNNKKGQPARKKMQTDDPELNFWRLKDEISRKRAIVNLEAKVIYTNTAKAFLENGFNALFLCVKKDFDMERSSVYLFIHLVLARRPYNAGPDIIFREQGAKPEPRLDFDTVGGIMDLRGLLFVFKRIRLCTDEKRWTELHIAVDCLKAIMITMDAMMVSENEEYREVSDHMQNNFYYEQSTLDLIVGLVRNHKYESLSYLKSLIETVHILMKMLERYSKSKPVMFSRKKKKGGRRKKKDKEQGRGFSRKPLLRLLRGRNPEEEAPASEEDEPAPQRTGADNEA</sequence>
<dbReference type="GO" id="GO:0043111">
    <property type="term" value="P:replication fork arrest"/>
    <property type="evidence" value="ECO:0007669"/>
    <property type="project" value="TreeGrafter"/>
</dbReference>
<evidence type="ECO:0000313" key="7">
    <source>
        <dbReference type="EMBL" id="RKO83087.1"/>
    </source>
</evidence>
<comment type="subcellular location">
    <subcellularLocation>
        <location evidence="1">Nucleus</location>
    </subcellularLocation>
</comment>
<feature type="region of interest" description="Disordered" evidence="5">
    <location>
        <begin position="319"/>
        <end position="377"/>
    </location>
</feature>
<keyword evidence="2" id="KW-0236">DNA replication inhibitor</keyword>
<evidence type="ECO:0000256" key="1">
    <source>
        <dbReference type="ARBA" id="ARBA00004123"/>
    </source>
</evidence>
<evidence type="ECO:0000259" key="6">
    <source>
        <dbReference type="Pfam" id="PF04821"/>
    </source>
</evidence>
<dbReference type="OrthoDB" id="310853at2759"/>
<dbReference type="AlphaFoldDB" id="A0A4V1IPH6"/>
<dbReference type="PANTHER" id="PTHR22940">
    <property type="entry name" value="TIMEOUT/TIMELESS-2"/>
    <property type="match status" value="1"/>
</dbReference>
<dbReference type="EMBL" id="ML001684">
    <property type="protein sequence ID" value="RKO83087.1"/>
    <property type="molecule type" value="Genomic_DNA"/>
</dbReference>